<keyword evidence="1" id="KW-1185">Reference proteome</keyword>
<accession>A0A1S3IR37</accession>
<reference evidence="2" key="1">
    <citation type="submission" date="2025-08" db="UniProtKB">
        <authorList>
            <consortium name="RefSeq"/>
        </authorList>
    </citation>
    <scope>IDENTIFICATION</scope>
    <source>
        <tissue evidence="2">Gonads</tissue>
    </source>
</reference>
<dbReference type="PANTHER" id="PTHR16897:SF2">
    <property type="entry name" value="OS03G0226600 PROTEIN"/>
    <property type="match status" value="1"/>
</dbReference>
<dbReference type="InParanoid" id="A0A1S3IR37"/>
<evidence type="ECO:0000313" key="2">
    <source>
        <dbReference type="RefSeq" id="XP_013400528.1"/>
    </source>
</evidence>
<dbReference type="AlphaFoldDB" id="A0A1S3IR37"/>
<sequence>MFSYDRHFRLIIEGEGSTPVFNGPHAVRDTKYTLANHYLSANWDGFHDNETGIWGYTWAAGSTVCGTDVQPYDDPHSHLSGKSFWTHNGLAKHLHLPDGSYYVTVQALNSVHHGGSLVTTVCHSTPIIIDTTKPIFSGINDIVYDEDFDILAVYYNVSDSLSGIMRVDLALGKTKYDAKIRPFSRHDHIERKHAYLLLEDPGIPDGIPAWIRVRAINNVELFTTGHSDEPIMIDRSEPIAGDLFDGKNLHVDIDYQANNDSICVHWKGFYDPESGIDSIENDCGGRHYEKDNQVGP</sequence>
<dbReference type="Proteomes" id="UP000085678">
    <property type="component" value="Unplaced"/>
</dbReference>
<name>A0A1S3IR37_LINAN</name>
<dbReference type="OrthoDB" id="6156461at2759"/>
<evidence type="ECO:0000313" key="1">
    <source>
        <dbReference type="Proteomes" id="UP000085678"/>
    </source>
</evidence>
<proteinExistence type="predicted"/>
<dbReference type="PANTHER" id="PTHR16897">
    <property type="entry name" value="OS10G0105400 PROTEIN"/>
    <property type="match status" value="1"/>
</dbReference>
<dbReference type="RefSeq" id="XP_013400528.1">
    <property type="nucleotide sequence ID" value="XM_013545074.1"/>
</dbReference>
<protein>
    <submittedName>
        <fullName evidence="2">Uncharacterized protein LOC106166497</fullName>
    </submittedName>
</protein>
<dbReference type="GeneID" id="106166497"/>
<organism evidence="1 2">
    <name type="scientific">Lingula anatina</name>
    <name type="common">Brachiopod</name>
    <name type="synonym">Lingula unguis</name>
    <dbReference type="NCBI Taxonomy" id="7574"/>
    <lineage>
        <taxon>Eukaryota</taxon>
        <taxon>Metazoa</taxon>
        <taxon>Spiralia</taxon>
        <taxon>Lophotrochozoa</taxon>
        <taxon>Brachiopoda</taxon>
        <taxon>Linguliformea</taxon>
        <taxon>Lingulata</taxon>
        <taxon>Lingulida</taxon>
        <taxon>Linguloidea</taxon>
        <taxon>Lingulidae</taxon>
        <taxon>Lingula</taxon>
    </lineage>
</organism>
<gene>
    <name evidence="2" type="primary">LOC106166497</name>
</gene>
<dbReference type="KEGG" id="lak:106166497"/>